<dbReference type="OrthoDB" id="1700726at2759"/>
<protein>
    <recommendedName>
        <fullName evidence="3">AMP-dependent synthetase/ligase domain-containing protein</fullName>
    </recommendedName>
</protein>
<evidence type="ECO:0000256" key="2">
    <source>
        <dbReference type="ARBA" id="ARBA00022840"/>
    </source>
</evidence>
<sequence length="384" mass="42405">MVSRGWRTAYFTGSTARLMADCKVARPTMFPGVPRIYTKLYDAIMSGVAEKGKVTQMLFNHALRSKIKKMAKAEKKGVLCQEMFGRGDMWDKIVFKSVRETLGGEVMQMWCGSAYLDPKIALSMKALFGVLLFQGYGMTESSSAGAITRYDDSKQEDIGHLLSVVEGRVCSLPDHGYDACPTDGSLPKGELRLKGPVVLTEYHNNPEATAAAFDEDGYYRTGDCVQMKPDGEIRIIGRASRIIKLQQGEFINLEAVEDSLSRIPIVSQVFVTADRKEAFPVAVVIPDPAVLRSRASAMGISETDIPTLCADERVVTLVRDTIAKQGREMGLFGFQVPREVALETVSWETENNFLTATFKKRRATFDATYESTVATLYAKAHAAE</sequence>
<dbReference type="PANTHER" id="PTHR43272:SF33">
    <property type="entry name" value="AMP-BINDING DOMAIN-CONTAINING PROTEIN-RELATED"/>
    <property type="match status" value="1"/>
</dbReference>
<reference evidence="4 5" key="1">
    <citation type="journal article" date="2018" name="PLoS ONE">
        <title>The draft genome of Kipferlia bialata reveals reductive genome evolution in fornicate parasites.</title>
        <authorList>
            <person name="Tanifuji G."/>
            <person name="Takabayashi S."/>
            <person name="Kume K."/>
            <person name="Takagi M."/>
            <person name="Nakayama T."/>
            <person name="Kamikawa R."/>
            <person name="Inagaki Y."/>
            <person name="Hashimoto T."/>
        </authorList>
    </citation>
    <scope>NUCLEOTIDE SEQUENCE [LARGE SCALE GENOMIC DNA]</scope>
    <source>
        <strain evidence="4">NY0173</strain>
    </source>
</reference>
<dbReference type="AlphaFoldDB" id="A0A9K3D0V5"/>
<feature type="domain" description="AMP-dependent synthetase/ligase" evidence="3">
    <location>
        <begin position="5"/>
        <end position="202"/>
    </location>
</feature>
<evidence type="ECO:0000256" key="1">
    <source>
        <dbReference type="ARBA" id="ARBA00022741"/>
    </source>
</evidence>
<evidence type="ECO:0000313" key="4">
    <source>
        <dbReference type="EMBL" id="GIQ86979.1"/>
    </source>
</evidence>
<keyword evidence="5" id="KW-1185">Reference proteome</keyword>
<keyword evidence="1" id="KW-0547">Nucleotide-binding</keyword>
<dbReference type="InterPro" id="IPR000873">
    <property type="entry name" value="AMP-dep_synth/lig_dom"/>
</dbReference>
<dbReference type="InterPro" id="IPR042099">
    <property type="entry name" value="ANL_N_sf"/>
</dbReference>
<keyword evidence="2" id="KW-0067">ATP-binding</keyword>
<dbReference type="Gene3D" id="3.40.50.12780">
    <property type="entry name" value="N-terminal domain of ligase-like"/>
    <property type="match status" value="1"/>
</dbReference>
<gene>
    <name evidence="4" type="ORF">KIPB_008930</name>
</gene>
<dbReference type="SUPFAM" id="SSF56801">
    <property type="entry name" value="Acetyl-CoA synthetase-like"/>
    <property type="match status" value="1"/>
</dbReference>
<evidence type="ECO:0000259" key="3">
    <source>
        <dbReference type="Pfam" id="PF00501"/>
    </source>
</evidence>
<dbReference type="Proteomes" id="UP000265618">
    <property type="component" value="Unassembled WGS sequence"/>
</dbReference>
<comment type="caution">
    <text evidence="4">The sequence shown here is derived from an EMBL/GenBank/DDBJ whole genome shotgun (WGS) entry which is preliminary data.</text>
</comment>
<dbReference type="GO" id="GO:0016020">
    <property type="term" value="C:membrane"/>
    <property type="evidence" value="ECO:0007669"/>
    <property type="project" value="TreeGrafter"/>
</dbReference>
<dbReference type="Pfam" id="PF00501">
    <property type="entry name" value="AMP-binding"/>
    <property type="match status" value="1"/>
</dbReference>
<accession>A0A9K3D0V5</accession>
<evidence type="ECO:0000313" key="5">
    <source>
        <dbReference type="Proteomes" id="UP000265618"/>
    </source>
</evidence>
<dbReference type="GO" id="GO:0005524">
    <property type="term" value="F:ATP binding"/>
    <property type="evidence" value="ECO:0007669"/>
    <property type="project" value="UniProtKB-KW"/>
</dbReference>
<proteinExistence type="predicted"/>
<dbReference type="EMBL" id="BDIP01002892">
    <property type="protein sequence ID" value="GIQ86979.1"/>
    <property type="molecule type" value="Genomic_DNA"/>
</dbReference>
<organism evidence="4 5">
    <name type="scientific">Kipferlia bialata</name>
    <dbReference type="NCBI Taxonomy" id="797122"/>
    <lineage>
        <taxon>Eukaryota</taxon>
        <taxon>Metamonada</taxon>
        <taxon>Carpediemonas-like organisms</taxon>
        <taxon>Kipferlia</taxon>
    </lineage>
</organism>
<dbReference type="PANTHER" id="PTHR43272">
    <property type="entry name" value="LONG-CHAIN-FATTY-ACID--COA LIGASE"/>
    <property type="match status" value="1"/>
</dbReference>
<dbReference type="GO" id="GO:0004467">
    <property type="term" value="F:long-chain fatty acid-CoA ligase activity"/>
    <property type="evidence" value="ECO:0007669"/>
    <property type="project" value="TreeGrafter"/>
</dbReference>
<name>A0A9K3D0V5_9EUKA</name>